<gene>
    <name evidence="5" type="ORF">DM01DRAFT_1408762</name>
</gene>
<dbReference type="GO" id="GO:0003684">
    <property type="term" value="F:damaged DNA binding"/>
    <property type="evidence" value="ECO:0007669"/>
    <property type="project" value="TreeGrafter"/>
</dbReference>
<dbReference type="InterPro" id="IPR036866">
    <property type="entry name" value="RibonucZ/Hydroxyglut_hydro"/>
</dbReference>
<comment type="caution">
    <text evidence="5">The sequence shown here is derived from an EMBL/GenBank/DDBJ whole genome shotgun (WGS) entry which is preliminary data.</text>
</comment>
<keyword evidence="3" id="KW-0269">Exonuclease</keyword>
<dbReference type="AlphaFoldDB" id="A0A1X2GDN1"/>
<dbReference type="EMBL" id="MCGT01000021">
    <property type="protein sequence ID" value="ORX51297.1"/>
    <property type="molecule type" value="Genomic_DNA"/>
</dbReference>
<dbReference type="Gene3D" id="3.60.15.10">
    <property type="entry name" value="Ribonuclease Z/Hydroxyacylglutathione hydrolase-like"/>
    <property type="match status" value="1"/>
</dbReference>
<accession>A0A1X2GDN1</accession>
<keyword evidence="6" id="KW-1185">Reference proteome</keyword>
<dbReference type="STRING" id="101127.A0A1X2GDN1"/>
<dbReference type="OrthoDB" id="5561659at2759"/>
<organism evidence="5 6">
    <name type="scientific">Hesseltinella vesiculosa</name>
    <dbReference type="NCBI Taxonomy" id="101127"/>
    <lineage>
        <taxon>Eukaryota</taxon>
        <taxon>Fungi</taxon>
        <taxon>Fungi incertae sedis</taxon>
        <taxon>Mucoromycota</taxon>
        <taxon>Mucoromycotina</taxon>
        <taxon>Mucoromycetes</taxon>
        <taxon>Mucorales</taxon>
        <taxon>Cunninghamellaceae</taxon>
        <taxon>Hesseltinella</taxon>
    </lineage>
</organism>
<dbReference type="GO" id="GO:0035312">
    <property type="term" value="F:5'-3' DNA exonuclease activity"/>
    <property type="evidence" value="ECO:0007669"/>
    <property type="project" value="TreeGrafter"/>
</dbReference>
<dbReference type="GO" id="GO:0036297">
    <property type="term" value="P:interstrand cross-link repair"/>
    <property type="evidence" value="ECO:0007669"/>
    <property type="project" value="TreeGrafter"/>
</dbReference>
<dbReference type="PANTHER" id="PTHR23240">
    <property type="entry name" value="DNA CROSS-LINK REPAIR PROTEIN PSO2/SNM1-RELATED"/>
    <property type="match status" value="1"/>
</dbReference>
<evidence type="ECO:0000256" key="4">
    <source>
        <dbReference type="SAM" id="MobiDB-lite"/>
    </source>
</evidence>
<dbReference type="GO" id="GO:0006303">
    <property type="term" value="P:double-strand break repair via nonhomologous end joining"/>
    <property type="evidence" value="ECO:0007669"/>
    <property type="project" value="TreeGrafter"/>
</dbReference>
<evidence type="ECO:0000256" key="1">
    <source>
        <dbReference type="ARBA" id="ARBA00022722"/>
    </source>
</evidence>
<sequence>MSTFDGQIREYPAICIDRFTQRKGARYYFLTHVHSDHTHGLTHPDFYETIYCSEPTAIILPEIRRRGKRLFSHLQHRLKGWPLLKEQLLTTTEYGVLTITFIPANHCPGAVMILIEGCNGTILYTGDVRAEESFIKDLPILGDKHIDHLYMDTTCCDDLFKRFLPKDESIRILIDYIVQKPSDTQFYLDCWTFGYEEIWIAISLHFNTKVHVSPARYQLYCLVDEDYRHYLTSDPSSTRFHSCEWQFCDECIPDPSRAICIHPVPRDGIVVIKYTSMAGYLLRSDLPDTPNVALQVLLPFSTHSSLTEIGEFIDFVGPDRMTPIVSHEKWVSMEAIHRVLDKHGCKYVPSGRSTTSPHSKMRATRASIQDAAGEAPPKSLSASAQSTLTWHGSVDRLDEWATDGQQSGTQSRIVKTSLPARIMSLPPLSLLNPLVSELSPSRDEGKEYLTTTSHVPRSHPLAIDNHGCEPDLPIIIDLCHSPTPDADDGLKHKNVRLSTEPILRADTPKPSTESIYISSDDNDSCDLNTAVDTCFLSDDSSTDPILV</sequence>
<evidence type="ECO:0000313" key="5">
    <source>
        <dbReference type="EMBL" id="ORX51297.1"/>
    </source>
</evidence>
<keyword evidence="1" id="KW-0540">Nuclease</keyword>
<dbReference type="Gene3D" id="3.40.50.12650">
    <property type="match status" value="1"/>
</dbReference>
<evidence type="ECO:0000313" key="6">
    <source>
        <dbReference type="Proteomes" id="UP000242146"/>
    </source>
</evidence>
<dbReference type="Proteomes" id="UP000242146">
    <property type="component" value="Unassembled WGS sequence"/>
</dbReference>
<dbReference type="SUPFAM" id="SSF56281">
    <property type="entry name" value="Metallo-hydrolase/oxidoreductase"/>
    <property type="match status" value="1"/>
</dbReference>
<protein>
    <recommendedName>
        <fullName evidence="7">Metallo-beta-lactamase domain-containing protein</fullName>
    </recommendedName>
</protein>
<keyword evidence="2" id="KW-0378">Hydrolase</keyword>
<reference evidence="5 6" key="1">
    <citation type="submission" date="2016-07" db="EMBL/GenBank/DDBJ databases">
        <title>Pervasive Adenine N6-methylation of Active Genes in Fungi.</title>
        <authorList>
            <consortium name="DOE Joint Genome Institute"/>
            <person name="Mondo S.J."/>
            <person name="Dannebaum R.O."/>
            <person name="Kuo R.C."/>
            <person name="Labutti K."/>
            <person name="Haridas S."/>
            <person name="Kuo A."/>
            <person name="Salamov A."/>
            <person name="Ahrendt S.R."/>
            <person name="Lipzen A."/>
            <person name="Sullivan W."/>
            <person name="Andreopoulos W.B."/>
            <person name="Clum A."/>
            <person name="Lindquist E."/>
            <person name="Daum C."/>
            <person name="Ramamoorthy G.K."/>
            <person name="Gryganskyi A."/>
            <person name="Culley D."/>
            <person name="Magnuson J.K."/>
            <person name="James T.Y."/>
            <person name="O'Malley M.A."/>
            <person name="Stajich J.E."/>
            <person name="Spatafora J.W."/>
            <person name="Visel A."/>
            <person name="Grigoriev I.V."/>
        </authorList>
    </citation>
    <scope>NUCLEOTIDE SEQUENCE [LARGE SCALE GENOMIC DNA]</scope>
    <source>
        <strain evidence="5 6">NRRL 3301</strain>
    </source>
</reference>
<evidence type="ECO:0000256" key="3">
    <source>
        <dbReference type="ARBA" id="ARBA00022839"/>
    </source>
</evidence>
<dbReference type="PANTHER" id="PTHR23240:SF8">
    <property type="entry name" value="PROTEIN ARTEMIS"/>
    <property type="match status" value="1"/>
</dbReference>
<dbReference type="GO" id="GO:0000723">
    <property type="term" value="P:telomere maintenance"/>
    <property type="evidence" value="ECO:0007669"/>
    <property type="project" value="TreeGrafter"/>
</dbReference>
<name>A0A1X2GDN1_9FUNG</name>
<evidence type="ECO:0000256" key="2">
    <source>
        <dbReference type="ARBA" id="ARBA00022801"/>
    </source>
</evidence>
<proteinExistence type="predicted"/>
<feature type="region of interest" description="Disordered" evidence="4">
    <location>
        <begin position="348"/>
        <end position="379"/>
    </location>
</feature>
<evidence type="ECO:0008006" key="7">
    <source>
        <dbReference type="Google" id="ProtNLM"/>
    </source>
</evidence>